<comment type="caution">
    <text evidence="1">The sequence shown here is derived from an EMBL/GenBank/DDBJ whole genome shotgun (WGS) entry which is preliminary data.</text>
</comment>
<dbReference type="Proteomes" id="UP000006327">
    <property type="component" value="Unassembled WGS sequence"/>
</dbReference>
<dbReference type="STRING" id="493475.GARC_4140"/>
<evidence type="ECO:0000313" key="1">
    <source>
        <dbReference type="EMBL" id="GAC21082.1"/>
    </source>
</evidence>
<gene>
    <name evidence="1" type="ORF">GARC_4140</name>
</gene>
<evidence type="ECO:0000313" key="2">
    <source>
        <dbReference type="Proteomes" id="UP000006327"/>
    </source>
</evidence>
<organism evidence="1 2">
    <name type="scientific">Paraglaciecola arctica BSs20135</name>
    <dbReference type="NCBI Taxonomy" id="493475"/>
    <lineage>
        <taxon>Bacteria</taxon>
        <taxon>Pseudomonadati</taxon>
        <taxon>Pseudomonadota</taxon>
        <taxon>Gammaproteobacteria</taxon>
        <taxon>Alteromonadales</taxon>
        <taxon>Alteromonadaceae</taxon>
        <taxon>Paraglaciecola</taxon>
    </lineage>
</organism>
<name>K6YSD2_9ALTE</name>
<dbReference type="EMBL" id="BAEO01000060">
    <property type="protein sequence ID" value="GAC21082.1"/>
    <property type="molecule type" value="Genomic_DNA"/>
</dbReference>
<keyword evidence="2" id="KW-1185">Reference proteome</keyword>
<dbReference type="AlphaFoldDB" id="K6YSD2"/>
<dbReference type="PROSITE" id="PS51257">
    <property type="entry name" value="PROKAR_LIPOPROTEIN"/>
    <property type="match status" value="1"/>
</dbReference>
<proteinExistence type="predicted"/>
<reference evidence="1 2" key="1">
    <citation type="journal article" date="2017" name="Antonie Van Leeuwenhoek">
        <title>Rhizobium rhizosphaerae sp. nov., a novel species isolated from rice rhizosphere.</title>
        <authorList>
            <person name="Zhao J.J."/>
            <person name="Zhang J."/>
            <person name="Zhang R.J."/>
            <person name="Zhang C.W."/>
            <person name="Yin H.Q."/>
            <person name="Zhang X.X."/>
        </authorList>
    </citation>
    <scope>NUCLEOTIDE SEQUENCE [LARGE SCALE GENOMIC DNA]</scope>
    <source>
        <strain evidence="1 2">BSs20135</strain>
    </source>
</reference>
<accession>K6YSD2</accession>
<sequence length="160" mass="17470">MPWEISKCPVTGTTSSFLLACRNFQASRYPGIENLRHSNSLKHRGLFVIELDLIKEGLAQTTNFLGANSLQIKSSVGFFPKRIAASICCSTISIWLSDSTNSMANLGYFFRITGNKGTNFFCPKEVQAATLRLPIGSLDRSKARSPACINVATSPSTCLK</sequence>
<protein>
    <submittedName>
        <fullName evidence="1">Uncharacterized protein</fullName>
    </submittedName>
</protein>